<dbReference type="AlphaFoldDB" id="A0A1G5QYV2"/>
<proteinExistence type="predicted"/>
<sequence length="79" mass="9129">MMRFFINYLVILTLTRFEFALGLVDHIYAALATHNAAITVPVLERAERVLDFHSHSPVLRRANQRLGYGCRDLTIRSQQ</sequence>
<evidence type="ECO:0000313" key="2">
    <source>
        <dbReference type="Proteomes" id="UP000198767"/>
    </source>
</evidence>
<reference evidence="1 2" key="1">
    <citation type="submission" date="2016-10" db="EMBL/GenBank/DDBJ databases">
        <authorList>
            <person name="de Groot N.N."/>
        </authorList>
    </citation>
    <scope>NUCLEOTIDE SEQUENCE [LARGE SCALE GENOMIC DNA]</scope>
    <source>
        <strain evidence="1 2">U95</strain>
    </source>
</reference>
<organism evidence="1 2">
    <name type="scientific">Epibacterium ulvae</name>
    <dbReference type="NCBI Taxonomy" id="1156985"/>
    <lineage>
        <taxon>Bacteria</taxon>
        <taxon>Pseudomonadati</taxon>
        <taxon>Pseudomonadota</taxon>
        <taxon>Alphaproteobacteria</taxon>
        <taxon>Rhodobacterales</taxon>
        <taxon>Roseobacteraceae</taxon>
        <taxon>Epibacterium</taxon>
    </lineage>
</organism>
<name>A0A1G5QYV2_9RHOB</name>
<protein>
    <submittedName>
        <fullName evidence="1">Uncharacterized protein</fullName>
    </submittedName>
</protein>
<dbReference type="STRING" id="1156985.SAMN04488118_106250"/>
<dbReference type="Proteomes" id="UP000198767">
    <property type="component" value="Unassembled WGS sequence"/>
</dbReference>
<gene>
    <name evidence="1" type="ORF">SAMN04488118_106250</name>
</gene>
<accession>A0A1G5QYV2</accession>
<keyword evidence="2" id="KW-1185">Reference proteome</keyword>
<dbReference type="EMBL" id="FMWG01000006">
    <property type="protein sequence ID" value="SCZ66750.1"/>
    <property type="molecule type" value="Genomic_DNA"/>
</dbReference>
<evidence type="ECO:0000313" key="1">
    <source>
        <dbReference type="EMBL" id="SCZ66750.1"/>
    </source>
</evidence>